<dbReference type="PATRIC" id="fig|1045858.4.peg.1544"/>
<dbReference type="InterPro" id="IPR010982">
    <property type="entry name" value="Lambda_DNA-bd_dom_sf"/>
</dbReference>
<sequence length="114" mass="12929">MKLTKRNKNEYLKDIDTKRYYDINCTLQNLSSEINKIRLEKNITQKELANRAGITQQQLSKVELGANCNMSTFISVALALGATIGLVGINVINNKQDNKVSFNDKNFVYKNTNI</sequence>
<evidence type="ECO:0000313" key="4">
    <source>
        <dbReference type="Proteomes" id="UP000008522"/>
    </source>
</evidence>
<organism evidence="3 4">
    <name type="scientific">Brachyspira intermedia (strain ATCC 51140 / PWS/A)</name>
    <name type="common">Serpulina intermedia</name>
    <dbReference type="NCBI Taxonomy" id="1045858"/>
    <lineage>
        <taxon>Bacteria</taxon>
        <taxon>Pseudomonadati</taxon>
        <taxon>Spirochaetota</taxon>
        <taxon>Spirochaetia</taxon>
        <taxon>Brachyspirales</taxon>
        <taxon>Brachyspiraceae</taxon>
        <taxon>Brachyspira</taxon>
    </lineage>
</organism>
<keyword evidence="1" id="KW-1133">Transmembrane helix</keyword>
<name>G0EI05_BRAIP</name>
<dbReference type="SMART" id="SM00530">
    <property type="entry name" value="HTH_XRE"/>
    <property type="match status" value="1"/>
</dbReference>
<keyword evidence="4" id="KW-1185">Reference proteome</keyword>
<feature type="transmembrane region" description="Helical" evidence="1">
    <location>
        <begin position="73"/>
        <end position="92"/>
    </location>
</feature>
<dbReference type="InterPro" id="IPR001387">
    <property type="entry name" value="Cro/C1-type_HTH"/>
</dbReference>
<dbReference type="KEGG" id="bip:Bint_1545"/>
<accession>G0EI05</accession>
<proteinExistence type="predicted"/>
<dbReference type="CDD" id="cd00093">
    <property type="entry name" value="HTH_XRE"/>
    <property type="match status" value="1"/>
</dbReference>
<evidence type="ECO:0000313" key="3">
    <source>
        <dbReference type="EMBL" id="AEM22164.1"/>
    </source>
</evidence>
<dbReference type="OrthoDB" id="332016at2"/>
<dbReference type="GO" id="GO:0003677">
    <property type="term" value="F:DNA binding"/>
    <property type="evidence" value="ECO:0007669"/>
    <property type="project" value="InterPro"/>
</dbReference>
<dbReference type="AlphaFoldDB" id="G0EI05"/>
<keyword evidence="1" id="KW-0812">Transmembrane</keyword>
<gene>
    <name evidence="3" type="ordered locus">Bint_1545</name>
</gene>
<evidence type="ECO:0000256" key="1">
    <source>
        <dbReference type="SAM" id="Phobius"/>
    </source>
</evidence>
<dbReference type="EMBL" id="CP002874">
    <property type="protein sequence ID" value="AEM22164.1"/>
    <property type="molecule type" value="Genomic_DNA"/>
</dbReference>
<evidence type="ECO:0000259" key="2">
    <source>
        <dbReference type="PROSITE" id="PS50943"/>
    </source>
</evidence>
<protein>
    <recommendedName>
        <fullName evidence="2">HTH cro/C1-type domain-containing protein</fullName>
    </recommendedName>
</protein>
<dbReference type="Proteomes" id="UP000008522">
    <property type="component" value="Chromosome"/>
</dbReference>
<reference evidence="3 4" key="1">
    <citation type="journal article" date="2011" name="BMC Genomics">
        <title>Complete genome sequence of Brachyspira intermedia reveals unique genomic features in Brachyspira species and phage-mediated horizontal gene transfer.</title>
        <authorList>
            <person name="Hafstrom T."/>
            <person name="Jansson D.S."/>
            <person name="Segerman B."/>
        </authorList>
    </citation>
    <scope>NUCLEOTIDE SEQUENCE [LARGE SCALE GENOMIC DNA]</scope>
    <source>
        <strain evidence="4">ATCC 51140 / PWS/A</strain>
    </source>
</reference>
<dbReference type="HOGENOM" id="CLU_2116300_0_0_12"/>
<dbReference type="Gene3D" id="1.10.260.40">
    <property type="entry name" value="lambda repressor-like DNA-binding domains"/>
    <property type="match status" value="1"/>
</dbReference>
<dbReference type="RefSeq" id="WP_014487990.1">
    <property type="nucleotide sequence ID" value="NC_017243.1"/>
</dbReference>
<dbReference type="GeneID" id="44970069"/>
<dbReference type="Pfam" id="PF01381">
    <property type="entry name" value="HTH_3"/>
    <property type="match status" value="1"/>
</dbReference>
<keyword evidence="1" id="KW-0472">Membrane</keyword>
<dbReference type="SUPFAM" id="SSF47413">
    <property type="entry name" value="lambda repressor-like DNA-binding domains"/>
    <property type="match status" value="1"/>
</dbReference>
<dbReference type="eggNOG" id="COG3620">
    <property type="taxonomic scope" value="Bacteria"/>
</dbReference>
<dbReference type="PROSITE" id="PS50943">
    <property type="entry name" value="HTH_CROC1"/>
    <property type="match status" value="1"/>
</dbReference>
<feature type="domain" description="HTH cro/C1-type" evidence="2">
    <location>
        <begin position="34"/>
        <end position="87"/>
    </location>
</feature>